<evidence type="ECO:0000313" key="12">
    <source>
        <dbReference type="EMBL" id="GAA2060949.1"/>
    </source>
</evidence>
<feature type="domain" description="Signal transduction histidine kinase subgroup 3 dimerisation and phosphoacceptor" evidence="11">
    <location>
        <begin position="185"/>
        <end position="250"/>
    </location>
</feature>
<comment type="caution">
    <text evidence="12">The sequence shown here is derived from an EMBL/GenBank/DDBJ whole genome shotgun (WGS) entry which is preliminary data.</text>
</comment>
<keyword evidence="13" id="KW-1185">Reference proteome</keyword>
<dbReference type="PANTHER" id="PTHR24421:SF10">
    <property type="entry name" value="NITRATE_NITRITE SENSOR PROTEIN NARQ"/>
    <property type="match status" value="1"/>
</dbReference>
<protein>
    <recommendedName>
        <fullName evidence="2">histidine kinase</fullName>
        <ecNumber evidence="2">2.7.13.3</ecNumber>
    </recommendedName>
</protein>
<dbReference type="SUPFAM" id="SSF55874">
    <property type="entry name" value="ATPase domain of HSP90 chaperone/DNA topoisomerase II/histidine kinase"/>
    <property type="match status" value="1"/>
</dbReference>
<name>A0ABN2VFK6_9ACTN</name>
<dbReference type="Pfam" id="PF07730">
    <property type="entry name" value="HisKA_3"/>
    <property type="match status" value="1"/>
</dbReference>
<keyword evidence="5" id="KW-0547">Nucleotide-binding</keyword>
<dbReference type="GO" id="GO:0016301">
    <property type="term" value="F:kinase activity"/>
    <property type="evidence" value="ECO:0007669"/>
    <property type="project" value="UniProtKB-KW"/>
</dbReference>
<accession>A0ABN2VFK6</accession>
<evidence type="ECO:0000256" key="1">
    <source>
        <dbReference type="ARBA" id="ARBA00000085"/>
    </source>
</evidence>
<gene>
    <name evidence="12" type="ORF">GCM10009801_02920</name>
</gene>
<dbReference type="Gene3D" id="3.30.565.10">
    <property type="entry name" value="Histidine kinase-like ATPase, C-terminal domain"/>
    <property type="match status" value="1"/>
</dbReference>
<dbReference type="Gene3D" id="1.20.5.1930">
    <property type="match status" value="1"/>
</dbReference>
<keyword evidence="3" id="KW-0597">Phosphoprotein</keyword>
<evidence type="ECO:0000259" key="10">
    <source>
        <dbReference type="Pfam" id="PF02518"/>
    </source>
</evidence>
<organism evidence="12 13">
    <name type="scientific">Streptomyces albiaxialis</name>
    <dbReference type="NCBI Taxonomy" id="329523"/>
    <lineage>
        <taxon>Bacteria</taxon>
        <taxon>Bacillati</taxon>
        <taxon>Actinomycetota</taxon>
        <taxon>Actinomycetes</taxon>
        <taxon>Kitasatosporales</taxon>
        <taxon>Streptomycetaceae</taxon>
        <taxon>Streptomyces</taxon>
    </lineage>
</organism>
<keyword evidence="9" id="KW-0812">Transmembrane</keyword>
<dbReference type="Proteomes" id="UP001500016">
    <property type="component" value="Unassembled WGS sequence"/>
</dbReference>
<evidence type="ECO:0000256" key="6">
    <source>
        <dbReference type="ARBA" id="ARBA00022777"/>
    </source>
</evidence>
<evidence type="ECO:0000256" key="9">
    <source>
        <dbReference type="SAM" id="Phobius"/>
    </source>
</evidence>
<dbReference type="InterPro" id="IPR011712">
    <property type="entry name" value="Sig_transdc_His_kin_sub3_dim/P"/>
</dbReference>
<feature type="transmembrane region" description="Helical" evidence="9">
    <location>
        <begin position="147"/>
        <end position="167"/>
    </location>
</feature>
<keyword evidence="9" id="KW-1133">Transmembrane helix</keyword>
<evidence type="ECO:0000256" key="4">
    <source>
        <dbReference type="ARBA" id="ARBA00022679"/>
    </source>
</evidence>
<evidence type="ECO:0000256" key="2">
    <source>
        <dbReference type="ARBA" id="ARBA00012438"/>
    </source>
</evidence>
<proteinExistence type="predicted"/>
<evidence type="ECO:0000256" key="7">
    <source>
        <dbReference type="ARBA" id="ARBA00022840"/>
    </source>
</evidence>
<keyword evidence="7" id="KW-0067">ATP-binding</keyword>
<dbReference type="PANTHER" id="PTHR24421">
    <property type="entry name" value="NITRATE/NITRITE SENSOR PROTEIN NARX-RELATED"/>
    <property type="match status" value="1"/>
</dbReference>
<reference evidence="12 13" key="1">
    <citation type="journal article" date="2019" name="Int. J. Syst. Evol. Microbiol.">
        <title>The Global Catalogue of Microorganisms (GCM) 10K type strain sequencing project: providing services to taxonomists for standard genome sequencing and annotation.</title>
        <authorList>
            <consortium name="The Broad Institute Genomics Platform"/>
            <consortium name="The Broad Institute Genome Sequencing Center for Infectious Disease"/>
            <person name="Wu L."/>
            <person name="Ma J."/>
        </authorList>
    </citation>
    <scope>NUCLEOTIDE SEQUENCE [LARGE SCALE GENOMIC DNA]</scope>
    <source>
        <strain evidence="12 13">JCM 15478</strain>
    </source>
</reference>
<feature type="domain" description="Histidine kinase/HSP90-like ATPase" evidence="10">
    <location>
        <begin position="300"/>
        <end position="392"/>
    </location>
</feature>
<evidence type="ECO:0000256" key="8">
    <source>
        <dbReference type="ARBA" id="ARBA00023012"/>
    </source>
</evidence>
<evidence type="ECO:0000259" key="11">
    <source>
        <dbReference type="Pfam" id="PF07730"/>
    </source>
</evidence>
<sequence>MDDPNPFPRLTRRAALGTLWTGMALLWLFDVFSLESTSALSGSPTDWWVLAPGVVAGVAVLMPDGMLALRWRAGAAALASGTTTVLYLTALTELQSSWGLLENLCLLLLLARSAREVSPPWLAAALCAALATAVIATPLRMTGPSDGFFGFVLTCAAGGAIGLGCYVRGLDARRRRAVADVRQSERLALARELHDFVAHHVTGIVVQAQAARTIRETAPEQVDPLLSGIERAGAETLESMRRLVRVLREDPTEGGRPVRPGELFAELAELVAAFSERDAPATLQFAEDARRAPVDPEVGTSVRHVVQEALTNVRRHAPGAPSVTVRVSLEDGLLVTVHNAPPPRHTPAEPLGGRGGLGLVGLSERTEAVGGTLAAGPAEDGGWRLTASFPVRAAVSGSAA</sequence>
<dbReference type="EMBL" id="BAAAPE010000001">
    <property type="protein sequence ID" value="GAA2060949.1"/>
    <property type="molecule type" value="Genomic_DNA"/>
</dbReference>
<comment type="catalytic activity">
    <reaction evidence="1">
        <text>ATP + protein L-histidine = ADP + protein N-phospho-L-histidine.</text>
        <dbReference type="EC" id="2.7.13.3"/>
    </reaction>
</comment>
<dbReference type="InterPro" id="IPR036890">
    <property type="entry name" value="HATPase_C_sf"/>
</dbReference>
<keyword evidence="9" id="KW-0472">Membrane</keyword>
<keyword evidence="4" id="KW-0808">Transferase</keyword>
<evidence type="ECO:0000256" key="3">
    <source>
        <dbReference type="ARBA" id="ARBA00022553"/>
    </source>
</evidence>
<dbReference type="Pfam" id="PF02518">
    <property type="entry name" value="HATPase_c"/>
    <property type="match status" value="1"/>
</dbReference>
<feature type="transmembrane region" description="Helical" evidence="9">
    <location>
        <begin position="14"/>
        <end position="33"/>
    </location>
</feature>
<feature type="transmembrane region" description="Helical" evidence="9">
    <location>
        <begin position="121"/>
        <end position="141"/>
    </location>
</feature>
<evidence type="ECO:0000313" key="13">
    <source>
        <dbReference type="Proteomes" id="UP001500016"/>
    </source>
</evidence>
<dbReference type="InterPro" id="IPR003594">
    <property type="entry name" value="HATPase_dom"/>
</dbReference>
<dbReference type="InterPro" id="IPR050482">
    <property type="entry name" value="Sensor_HK_TwoCompSys"/>
</dbReference>
<evidence type="ECO:0000256" key="5">
    <source>
        <dbReference type="ARBA" id="ARBA00022741"/>
    </source>
</evidence>
<dbReference type="CDD" id="cd16917">
    <property type="entry name" value="HATPase_UhpB-NarQ-NarX-like"/>
    <property type="match status" value="1"/>
</dbReference>
<feature type="transmembrane region" description="Helical" evidence="9">
    <location>
        <begin position="45"/>
        <end position="62"/>
    </location>
</feature>
<dbReference type="EC" id="2.7.13.3" evidence="2"/>
<keyword evidence="8" id="KW-0902">Two-component regulatory system</keyword>
<keyword evidence="6 12" id="KW-0418">Kinase</keyword>
<dbReference type="RefSeq" id="WP_344523083.1">
    <property type="nucleotide sequence ID" value="NZ_BAAAPE010000001.1"/>
</dbReference>